<evidence type="ECO:0000256" key="5">
    <source>
        <dbReference type="SAM" id="MobiDB-lite"/>
    </source>
</evidence>
<keyword evidence="3 6" id="KW-1133">Transmembrane helix</keyword>
<feature type="transmembrane region" description="Helical" evidence="6">
    <location>
        <begin position="189"/>
        <end position="209"/>
    </location>
</feature>
<protein>
    <recommendedName>
        <fullName evidence="9">DUF300-domain-containing protein</fullName>
    </recommendedName>
</protein>
<name>A0AAV9JCH1_9PEZI</name>
<feature type="transmembrane region" description="Helical" evidence="6">
    <location>
        <begin position="28"/>
        <end position="47"/>
    </location>
</feature>
<organism evidence="7 8">
    <name type="scientific">Oleoguttula mirabilis</name>
    <dbReference type="NCBI Taxonomy" id="1507867"/>
    <lineage>
        <taxon>Eukaryota</taxon>
        <taxon>Fungi</taxon>
        <taxon>Dikarya</taxon>
        <taxon>Ascomycota</taxon>
        <taxon>Pezizomycotina</taxon>
        <taxon>Dothideomycetes</taxon>
        <taxon>Dothideomycetidae</taxon>
        <taxon>Mycosphaerellales</taxon>
        <taxon>Teratosphaeriaceae</taxon>
        <taxon>Oleoguttula</taxon>
    </lineage>
</organism>
<dbReference type="InterPro" id="IPR005178">
    <property type="entry name" value="Ostalpha/TMEM184C"/>
</dbReference>
<comment type="caution">
    <text evidence="7">The sequence shown here is derived from an EMBL/GenBank/DDBJ whole genome shotgun (WGS) entry which is preliminary data.</text>
</comment>
<gene>
    <name evidence="7" type="ORF">LTR36_006725</name>
</gene>
<accession>A0AAV9JCH1</accession>
<reference evidence="7 8" key="1">
    <citation type="submission" date="2021-11" db="EMBL/GenBank/DDBJ databases">
        <title>Black yeast isolated from Biological Soil Crust.</title>
        <authorList>
            <person name="Kurbessoian T."/>
        </authorList>
    </citation>
    <scope>NUCLEOTIDE SEQUENCE [LARGE SCALE GENOMIC DNA]</scope>
    <source>
        <strain evidence="7 8">CCFEE 5522</strain>
    </source>
</reference>
<keyword evidence="4 6" id="KW-0472">Membrane</keyword>
<evidence type="ECO:0000256" key="6">
    <source>
        <dbReference type="SAM" id="Phobius"/>
    </source>
</evidence>
<evidence type="ECO:0000256" key="1">
    <source>
        <dbReference type="ARBA" id="ARBA00004141"/>
    </source>
</evidence>
<dbReference type="Pfam" id="PF03619">
    <property type="entry name" value="Solute_trans_a"/>
    <property type="match status" value="1"/>
</dbReference>
<dbReference type="GO" id="GO:0016020">
    <property type="term" value="C:membrane"/>
    <property type="evidence" value="ECO:0007669"/>
    <property type="project" value="UniProtKB-SubCell"/>
</dbReference>
<evidence type="ECO:0000256" key="2">
    <source>
        <dbReference type="ARBA" id="ARBA00022692"/>
    </source>
</evidence>
<feature type="transmembrane region" description="Helical" evidence="6">
    <location>
        <begin position="151"/>
        <end position="169"/>
    </location>
</feature>
<evidence type="ECO:0000256" key="4">
    <source>
        <dbReference type="ARBA" id="ARBA00023136"/>
    </source>
</evidence>
<dbReference type="PANTHER" id="PTHR23423">
    <property type="entry name" value="ORGANIC SOLUTE TRANSPORTER-RELATED"/>
    <property type="match status" value="1"/>
</dbReference>
<feature type="transmembrane region" description="Helical" evidence="6">
    <location>
        <begin position="229"/>
        <end position="249"/>
    </location>
</feature>
<keyword evidence="8" id="KW-1185">Reference proteome</keyword>
<feature type="transmembrane region" description="Helical" evidence="6">
    <location>
        <begin position="59"/>
        <end position="79"/>
    </location>
</feature>
<sequence length="317" mass="36249">MALTLLSAVFLIILHLKRYRAPKEQRQIIRICFAPFVLAIVSFAEIYDYRIAAYMDPIGAVYEAFCLCALYLLFIQFTIPSGTFGEDMFDAMQSAVEVPGKRDAQVNWMKTSWVMVFQYPITEIIAVVVLEATQAEGTYCVSSWNPRFGHLWYMIISTLGIVLAVTAIFKFHGRMKRLMKARRGMWKLLCFKGIVFLHFIQSWVFNILITHNLVKSSREFSYGDLTYGLPNVIMAVEMVLFSLSFWFAYSAAEYDSNARPKQHRLSFFQAMFDAMNPSDLFLGIVRIFTLLPTAFGSGRGGGRRRNGRESPLTGRTD</sequence>
<evidence type="ECO:0000313" key="8">
    <source>
        <dbReference type="Proteomes" id="UP001324427"/>
    </source>
</evidence>
<evidence type="ECO:0000256" key="3">
    <source>
        <dbReference type="ARBA" id="ARBA00022989"/>
    </source>
</evidence>
<evidence type="ECO:0000313" key="7">
    <source>
        <dbReference type="EMBL" id="KAK4542473.1"/>
    </source>
</evidence>
<evidence type="ECO:0008006" key="9">
    <source>
        <dbReference type="Google" id="ProtNLM"/>
    </source>
</evidence>
<proteinExistence type="predicted"/>
<comment type="subcellular location">
    <subcellularLocation>
        <location evidence="1">Membrane</location>
        <topology evidence="1">Multi-pass membrane protein</topology>
    </subcellularLocation>
</comment>
<dbReference type="AlphaFoldDB" id="A0AAV9JCH1"/>
<keyword evidence="2 6" id="KW-0812">Transmembrane</keyword>
<dbReference type="Proteomes" id="UP001324427">
    <property type="component" value="Unassembled WGS sequence"/>
</dbReference>
<dbReference type="EMBL" id="JAVFHQ010000041">
    <property type="protein sequence ID" value="KAK4542473.1"/>
    <property type="molecule type" value="Genomic_DNA"/>
</dbReference>
<dbReference type="SMART" id="SM01417">
    <property type="entry name" value="Solute_trans_a"/>
    <property type="match status" value="1"/>
</dbReference>
<feature type="region of interest" description="Disordered" evidence="5">
    <location>
        <begin position="298"/>
        <end position="317"/>
    </location>
</feature>